<gene>
    <name evidence="1" type="ORF">POSPLADRAFT_1036653</name>
</gene>
<name>A0A1X6MMA2_9APHY</name>
<evidence type="ECO:0000313" key="1">
    <source>
        <dbReference type="EMBL" id="OSX57561.1"/>
    </source>
</evidence>
<reference evidence="1 2" key="1">
    <citation type="submission" date="2017-04" db="EMBL/GenBank/DDBJ databases">
        <title>Genome Sequence of the Model Brown-Rot Fungus Postia placenta SB12.</title>
        <authorList>
            <consortium name="DOE Joint Genome Institute"/>
            <person name="Gaskell J."/>
            <person name="Kersten P."/>
            <person name="Larrondo L.F."/>
            <person name="Canessa P."/>
            <person name="Martinez D."/>
            <person name="Hibbett D."/>
            <person name="Schmoll M."/>
            <person name="Kubicek C.P."/>
            <person name="Martinez A.T."/>
            <person name="Yadav J."/>
            <person name="Master E."/>
            <person name="Magnuson J.K."/>
            <person name="James T."/>
            <person name="Yaver D."/>
            <person name="Berka R."/>
            <person name="Labutti K."/>
            <person name="Lipzen A."/>
            <person name="Aerts A."/>
            <person name="Barry K."/>
            <person name="Henrissat B."/>
            <person name="Blanchette R."/>
            <person name="Grigoriev I."/>
            <person name="Cullen D."/>
        </authorList>
    </citation>
    <scope>NUCLEOTIDE SEQUENCE [LARGE SCALE GENOMIC DNA]</scope>
    <source>
        <strain evidence="1 2">MAD-698-R-SB12</strain>
    </source>
</reference>
<dbReference type="Proteomes" id="UP000194127">
    <property type="component" value="Unassembled WGS sequence"/>
</dbReference>
<dbReference type="GeneID" id="36322111"/>
<protein>
    <submittedName>
        <fullName evidence="1">Uncharacterized protein</fullName>
    </submittedName>
</protein>
<keyword evidence="2" id="KW-1185">Reference proteome</keyword>
<dbReference type="EMBL" id="KZ110607">
    <property type="protein sequence ID" value="OSX57561.1"/>
    <property type="molecule type" value="Genomic_DNA"/>
</dbReference>
<evidence type="ECO:0000313" key="2">
    <source>
        <dbReference type="Proteomes" id="UP000194127"/>
    </source>
</evidence>
<dbReference type="AlphaFoldDB" id="A0A1X6MMA2"/>
<organism evidence="1 2">
    <name type="scientific">Postia placenta MAD-698-R-SB12</name>
    <dbReference type="NCBI Taxonomy" id="670580"/>
    <lineage>
        <taxon>Eukaryota</taxon>
        <taxon>Fungi</taxon>
        <taxon>Dikarya</taxon>
        <taxon>Basidiomycota</taxon>
        <taxon>Agaricomycotina</taxon>
        <taxon>Agaricomycetes</taxon>
        <taxon>Polyporales</taxon>
        <taxon>Adustoporiaceae</taxon>
        <taxon>Rhodonia</taxon>
    </lineage>
</organism>
<accession>A0A1X6MMA2</accession>
<sequence length="137" mass="15308">MSISMVDNNERALSAALPIPTEETGPGGCRDVIPSSANDRCLVVNARDIDLDTPCVAVLAPSERECQGWLTNGAVREYHDRETLAENIVHGWRMLPRRAREWSKSLLQHVGIKHAARQTATFVSEDAHLNVFQRVRH</sequence>
<proteinExistence type="predicted"/>
<dbReference type="RefSeq" id="XP_024334355.1">
    <property type="nucleotide sequence ID" value="XM_024477161.1"/>
</dbReference>